<name>A0A9P7MM75_9HYPO</name>
<evidence type="ECO:0000313" key="2">
    <source>
        <dbReference type="Proteomes" id="UP000784919"/>
    </source>
</evidence>
<dbReference type="Proteomes" id="UP000784919">
    <property type="component" value="Unassembled WGS sequence"/>
</dbReference>
<reference evidence="1" key="1">
    <citation type="journal article" date="2020" name="bioRxiv">
        <title>Whole genome comparisons of ergot fungi reveals the divergence and evolution of species within the genus Claviceps are the result of varying mechanisms driving genome evolution and host range expansion.</title>
        <authorList>
            <person name="Wyka S.A."/>
            <person name="Mondo S.J."/>
            <person name="Liu M."/>
            <person name="Dettman J."/>
            <person name="Nalam V."/>
            <person name="Broders K.D."/>
        </authorList>
    </citation>
    <scope>NUCLEOTIDE SEQUENCE</scope>
    <source>
        <strain evidence="1">CCC 1102</strain>
    </source>
</reference>
<proteinExistence type="predicted"/>
<accession>A0A9P7MM75</accession>
<dbReference type="EMBL" id="SRPS01000474">
    <property type="protein sequence ID" value="KAG5957302.1"/>
    <property type="molecule type" value="Genomic_DNA"/>
</dbReference>
<gene>
    <name evidence="1" type="ORF">E4U56_006106</name>
</gene>
<evidence type="ECO:0000313" key="1">
    <source>
        <dbReference type="EMBL" id="KAG5957302.1"/>
    </source>
</evidence>
<sequence>MESASLYTSDEHYFDDASDIQEDISSEGEESFLARTRRRIIRAPDFSASQAGMFQETCCMDYVIEALTLSPSDPARQARAAARGDIWSTDTRAAASIHNFCAGE</sequence>
<dbReference type="AlphaFoldDB" id="A0A9P7MM75"/>
<protein>
    <submittedName>
        <fullName evidence="1">Uncharacterized protein</fullName>
    </submittedName>
</protein>
<comment type="caution">
    <text evidence="1">The sequence shown here is derived from an EMBL/GenBank/DDBJ whole genome shotgun (WGS) entry which is preliminary data.</text>
</comment>
<organism evidence="1 2">
    <name type="scientific">Claviceps arundinis</name>
    <dbReference type="NCBI Taxonomy" id="1623583"/>
    <lineage>
        <taxon>Eukaryota</taxon>
        <taxon>Fungi</taxon>
        <taxon>Dikarya</taxon>
        <taxon>Ascomycota</taxon>
        <taxon>Pezizomycotina</taxon>
        <taxon>Sordariomycetes</taxon>
        <taxon>Hypocreomycetidae</taxon>
        <taxon>Hypocreales</taxon>
        <taxon>Clavicipitaceae</taxon>
        <taxon>Claviceps</taxon>
    </lineage>
</organism>